<dbReference type="InterPro" id="IPR018299">
    <property type="entry name" value="Alkaline_phosphatase_AS"/>
</dbReference>
<dbReference type="Pfam" id="PF00245">
    <property type="entry name" value="Alk_phosphatase"/>
    <property type="match status" value="1"/>
</dbReference>
<dbReference type="CDD" id="cd16012">
    <property type="entry name" value="ALP"/>
    <property type="match status" value="1"/>
</dbReference>
<protein>
    <submittedName>
        <fullName evidence="11">Alkaline phosphatase</fullName>
        <ecNumber evidence="11">3.1.3.1</ecNumber>
    </submittedName>
</protein>
<evidence type="ECO:0000256" key="8">
    <source>
        <dbReference type="ARBA" id="ARBA00022842"/>
    </source>
</evidence>
<dbReference type="InterPro" id="IPR001952">
    <property type="entry name" value="Alkaline_phosphatase"/>
</dbReference>
<evidence type="ECO:0000256" key="2">
    <source>
        <dbReference type="ARBA" id="ARBA00001947"/>
    </source>
</evidence>
<proteinExistence type="inferred from homology"/>
<evidence type="ECO:0000256" key="5">
    <source>
        <dbReference type="ARBA" id="ARBA00022723"/>
    </source>
</evidence>
<keyword evidence="8" id="KW-0460">Magnesium</keyword>
<evidence type="ECO:0000256" key="4">
    <source>
        <dbReference type="ARBA" id="ARBA00022553"/>
    </source>
</evidence>
<evidence type="ECO:0000256" key="3">
    <source>
        <dbReference type="ARBA" id="ARBA00005984"/>
    </source>
</evidence>
<evidence type="ECO:0000256" key="9">
    <source>
        <dbReference type="RuleBase" id="RU003946"/>
    </source>
</evidence>
<evidence type="ECO:0000256" key="10">
    <source>
        <dbReference type="SAM" id="SignalP"/>
    </source>
</evidence>
<keyword evidence="5" id="KW-0479">Metal-binding</keyword>
<organism evidence="11 12">
    <name type="scientific">Shewanella corallii</name>
    <dbReference type="NCBI Taxonomy" id="560080"/>
    <lineage>
        <taxon>Bacteria</taxon>
        <taxon>Pseudomonadati</taxon>
        <taxon>Pseudomonadota</taxon>
        <taxon>Gammaproteobacteria</taxon>
        <taxon>Alteromonadales</taxon>
        <taxon>Shewanellaceae</taxon>
        <taxon>Shewanella</taxon>
    </lineage>
</organism>
<comment type="cofactor">
    <cofactor evidence="1">
        <name>Mg(2+)</name>
        <dbReference type="ChEBI" id="CHEBI:18420"/>
    </cofactor>
</comment>
<dbReference type="Gene3D" id="1.10.60.40">
    <property type="match status" value="1"/>
</dbReference>
<dbReference type="EMBL" id="JAKIKT010000002">
    <property type="protein sequence ID" value="MCL2913439.1"/>
    <property type="molecule type" value="Genomic_DNA"/>
</dbReference>
<keyword evidence="4" id="KW-0597">Phosphoprotein</keyword>
<evidence type="ECO:0000256" key="7">
    <source>
        <dbReference type="ARBA" id="ARBA00022833"/>
    </source>
</evidence>
<dbReference type="PANTHER" id="PTHR11596:SF5">
    <property type="entry name" value="ALKALINE PHOSPHATASE"/>
    <property type="match status" value="1"/>
</dbReference>
<dbReference type="RefSeq" id="WP_249248206.1">
    <property type="nucleotide sequence ID" value="NZ_JAKIKT010000002.1"/>
</dbReference>
<name>A0ABT0N4T6_9GAMM</name>
<keyword evidence="6 11" id="KW-0378">Hydrolase</keyword>
<dbReference type="PANTHER" id="PTHR11596">
    <property type="entry name" value="ALKALINE PHOSPHATASE"/>
    <property type="match status" value="1"/>
</dbReference>
<keyword evidence="7" id="KW-0862">Zinc</keyword>
<dbReference type="PROSITE" id="PS00123">
    <property type="entry name" value="ALKALINE_PHOSPHATASE"/>
    <property type="match status" value="1"/>
</dbReference>
<comment type="caution">
    <text evidence="11">The sequence shown here is derived from an EMBL/GenBank/DDBJ whole genome shotgun (WGS) entry which is preliminary data.</text>
</comment>
<dbReference type="EC" id="3.1.3.1" evidence="11"/>
<dbReference type="SUPFAM" id="SSF53649">
    <property type="entry name" value="Alkaline phosphatase-like"/>
    <property type="match status" value="1"/>
</dbReference>
<comment type="similarity">
    <text evidence="3 9">Belongs to the alkaline phosphatase family.</text>
</comment>
<evidence type="ECO:0000313" key="11">
    <source>
        <dbReference type="EMBL" id="MCL2913439.1"/>
    </source>
</evidence>
<comment type="cofactor">
    <cofactor evidence="2">
        <name>Zn(2+)</name>
        <dbReference type="ChEBI" id="CHEBI:29105"/>
    </cofactor>
</comment>
<dbReference type="PRINTS" id="PR00113">
    <property type="entry name" value="ALKPHPHTASE"/>
</dbReference>
<evidence type="ECO:0000313" key="12">
    <source>
        <dbReference type="Proteomes" id="UP001202831"/>
    </source>
</evidence>
<dbReference type="InterPro" id="IPR017850">
    <property type="entry name" value="Alkaline_phosphatase_core_sf"/>
</dbReference>
<feature type="signal peptide" evidence="10">
    <location>
        <begin position="1"/>
        <end position="22"/>
    </location>
</feature>
<dbReference type="GO" id="GO:0004035">
    <property type="term" value="F:alkaline phosphatase activity"/>
    <property type="evidence" value="ECO:0007669"/>
    <property type="project" value="UniProtKB-EC"/>
</dbReference>
<gene>
    <name evidence="11" type="ORF">L2725_06505</name>
</gene>
<keyword evidence="10" id="KW-0732">Signal</keyword>
<sequence>MKKSVIQALLLACCGIAATASARQPQNIIFLIGDGMGPAYTTAYRYYMAEETGDVSPTIFDDLLTGMAGTYPDDETRVTDSAASATALATGRKTYNGAIGIDRDHRHLPSLLSEAKSRGYTTGIVVTSQINHATPASFLAHNESRRNYDAIADDYLGEDGRSPVADLLLGGGTSYFIRPDNNLVKVFQQQGYQYLNQYQGLKQLTIPALGLFAPKGLAPALGSDHPHRLANMTAAALKALDQQAKPYVLMIEASQIDWCGHANDIACAMAEMDDFAHTMKLVKEYVDAKEDTLMVATADHSTGGLTLGKHGVYQWKGPALKKVSVMPEQIAQLLKESPEDLENIVQTHTGLTLTAVQRPIFLQALKDPDDTNVEQLAQLVKHLIDEATYTGWTTSGHDAIDVQIFAHGPQAEQFRGFMDNTQIGKKLISLLQPIPAGS</sequence>
<accession>A0ABT0N4T6</accession>
<dbReference type="Proteomes" id="UP001202831">
    <property type="component" value="Unassembled WGS sequence"/>
</dbReference>
<feature type="chain" id="PRO_5047293877" evidence="10">
    <location>
        <begin position="23"/>
        <end position="438"/>
    </location>
</feature>
<reference evidence="11 12" key="1">
    <citation type="submission" date="2022-01" db="EMBL/GenBank/DDBJ databases">
        <title>Whole genome-based taxonomy of the Shewanellaceae.</title>
        <authorList>
            <person name="Martin-Rodriguez A.J."/>
        </authorList>
    </citation>
    <scope>NUCLEOTIDE SEQUENCE [LARGE SCALE GENOMIC DNA]</scope>
    <source>
        <strain evidence="11 12">DSM 21332</strain>
    </source>
</reference>
<evidence type="ECO:0000256" key="6">
    <source>
        <dbReference type="ARBA" id="ARBA00022801"/>
    </source>
</evidence>
<dbReference type="Gene3D" id="3.40.720.10">
    <property type="entry name" value="Alkaline Phosphatase, subunit A"/>
    <property type="match status" value="1"/>
</dbReference>
<keyword evidence="12" id="KW-1185">Reference proteome</keyword>
<evidence type="ECO:0000256" key="1">
    <source>
        <dbReference type="ARBA" id="ARBA00001946"/>
    </source>
</evidence>
<dbReference type="SMART" id="SM00098">
    <property type="entry name" value="alkPPc"/>
    <property type="match status" value="1"/>
</dbReference>